<name>A0ABW0RXX7_9BURK</name>
<evidence type="ECO:0000256" key="1">
    <source>
        <dbReference type="PROSITE-ProRule" id="PRU00182"/>
    </source>
</evidence>
<protein>
    <submittedName>
        <fullName evidence="2">RNA-binding S4 domain-containing protein</fullName>
    </submittedName>
</protein>
<dbReference type="PROSITE" id="PS50889">
    <property type="entry name" value="S4"/>
    <property type="match status" value="1"/>
</dbReference>
<dbReference type="Pfam" id="PF13275">
    <property type="entry name" value="S4_2"/>
    <property type="match status" value="1"/>
</dbReference>
<gene>
    <name evidence="2" type="ORF">ACFPO9_13285</name>
</gene>
<dbReference type="RefSeq" id="WP_230027530.1">
    <property type="nucleotide sequence ID" value="NZ_JBHSMZ010000008.1"/>
</dbReference>
<dbReference type="InterPro" id="IPR036986">
    <property type="entry name" value="S4_RNA-bd_sf"/>
</dbReference>
<dbReference type="EMBL" id="JBHSMZ010000008">
    <property type="protein sequence ID" value="MFC5549484.1"/>
    <property type="molecule type" value="Genomic_DNA"/>
</dbReference>
<comment type="caution">
    <text evidence="2">The sequence shown here is derived from an EMBL/GenBank/DDBJ whole genome shotgun (WGS) entry which is preliminary data.</text>
</comment>
<evidence type="ECO:0000313" key="3">
    <source>
        <dbReference type="Proteomes" id="UP001596086"/>
    </source>
</evidence>
<dbReference type="Gene3D" id="3.10.290.10">
    <property type="entry name" value="RNA-binding S4 domain"/>
    <property type="match status" value="1"/>
</dbReference>
<proteinExistence type="predicted"/>
<keyword evidence="1" id="KW-0694">RNA-binding</keyword>
<reference evidence="3" key="1">
    <citation type="journal article" date="2019" name="Int. J. Syst. Evol. Microbiol.">
        <title>The Global Catalogue of Microorganisms (GCM) 10K type strain sequencing project: providing services to taxonomists for standard genome sequencing and annotation.</title>
        <authorList>
            <consortium name="The Broad Institute Genomics Platform"/>
            <consortium name="The Broad Institute Genome Sequencing Center for Infectious Disease"/>
            <person name="Wu L."/>
            <person name="Ma J."/>
        </authorList>
    </citation>
    <scope>NUCLEOTIDE SEQUENCE [LARGE SCALE GENOMIC DNA]</scope>
    <source>
        <strain evidence="3">CGMCC 4.5798</strain>
    </source>
</reference>
<dbReference type="Proteomes" id="UP001596086">
    <property type="component" value="Unassembled WGS sequence"/>
</dbReference>
<accession>A0ABW0RXX7</accession>
<organism evidence="2 3">
    <name type="scientific">Massilia aerilata</name>
    <dbReference type="NCBI Taxonomy" id="453817"/>
    <lineage>
        <taxon>Bacteria</taxon>
        <taxon>Pseudomonadati</taxon>
        <taxon>Pseudomonadota</taxon>
        <taxon>Betaproteobacteria</taxon>
        <taxon>Burkholderiales</taxon>
        <taxon>Oxalobacteraceae</taxon>
        <taxon>Telluria group</taxon>
        <taxon>Massilia</taxon>
    </lineage>
</organism>
<evidence type="ECO:0000313" key="2">
    <source>
        <dbReference type="EMBL" id="MFC5549484.1"/>
    </source>
</evidence>
<keyword evidence="3" id="KW-1185">Reference proteome</keyword>
<dbReference type="SUPFAM" id="SSF55174">
    <property type="entry name" value="Alpha-L RNA-binding motif"/>
    <property type="match status" value="1"/>
</dbReference>
<sequence length="70" mass="7530">MQTTTFELTSEFIELNQLLKLVGYVDSGGAGKNMVASGVVSVDGKKELRKTAKIRAGQVVSVGDMRITVR</sequence>